<proteinExistence type="predicted"/>
<name>A0A9P4NH28_9PEZI</name>
<gene>
    <name evidence="2" type="ORF">EJ08DRAFT_521656</name>
</gene>
<dbReference type="AlphaFoldDB" id="A0A9P4NH28"/>
<evidence type="ECO:0000256" key="1">
    <source>
        <dbReference type="SAM" id="SignalP"/>
    </source>
</evidence>
<dbReference type="EMBL" id="MU007101">
    <property type="protein sequence ID" value="KAF2421161.1"/>
    <property type="molecule type" value="Genomic_DNA"/>
</dbReference>
<organism evidence="2 3">
    <name type="scientific">Tothia fuscella</name>
    <dbReference type="NCBI Taxonomy" id="1048955"/>
    <lineage>
        <taxon>Eukaryota</taxon>
        <taxon>Fungi</taxon>
        <taxon>Dikarya</taxon>
        <taxon>Ascomycota</taxon>
        <taxon>Pezizomycotina</taxon>
        <taxon>Dothideomycetes</taxon>
        <taxon>Pleosporomycetidae</taxon>
        <taxon>Venturiales</taxon>
        <taxon>Cylindrosympodiaceae</taxon>
        <taxon>Tothia</taxon>
    </lineage>
</organism>
<evidence type="ECO:0000313" key="2">
    <source>
        <dbReference type="EMBL" id="KAF2421161.1"/>
    </source>
</evidence>
<feature type="signal peptide" evidence="1">
    <location>
        <begin position="1"/>
        <end position="20"/>
    </location>
</feature>
<sequence>MRFSTCITALLPIIALTANAQNPSVSHTTSVSTLTSTRTVLRVFTETHTGSPNATAAGNHYSWSKNATATAAATGSLSSPKPAAYSPVSTGAAMRTSFNVALAAIAGAAVYVVL</sequence>
<feature type="chain" id="PRO_5040403385" evidence="1">
    <location>
        <begin position="21"/>
        <end position="114"/>
    </location>
</feature>
<evidence type="ECO:0000313" key="3">
    <source>
        <dbReference type="Proteomes" id="UP000800235"/>
    </source>
</evidence>
<protein>
    <submittedName>
        <fullName evidence="2">Uncharacterized protein</fullName>
    </submittedName>
</protein>
<keyword evidence="3" id="KW-1185">Reference proteome</keyword>
<keyword evidence="1" id="KW-0732">Signal</keyword>
<dbReference type="Proteomes" id="UP000800235">
    <property type="component" value="Unassembled WGS sequence"/>
</dbReference>
<reference evidence="2" key="1">
    <citation type="journal article" date="2020" name="Stud. Mycol.">
        <title>101 Dothideomycetes genomes: a test case for predicting lifestyles and emergence of pathogens.</title>
        <authorList>
            <person name="Haridas S."/>
            <person name="Albert R."/>
            <person name="Binder M."/>
            <person name="Bloem J."/>
            <person name="Labutti K."/>
            <person name="Salamov A."/>
            <person name="Andreopoulos B."/>
            <person name="Baker S."/>
            <person name="Barry K."/>
            <person name="Bills G."/>
            <person name="Bluhm B."/>
            <person name="Cannon C."/>
            <person name="Castanera R."/>
            <person name="Culley D."/>
            <person name="Daum C."/>
            <person name="Ezra D."/>
            <person name="Gonzalez J."/>
            <person name="Henrissat B."/>
            <person name="Kuo A."/>
            <person name="Liang C."/>
            <person name="Lipzen A."/>
            <person name="Lutzoni F."/>
            <person name="Magnuson J."/>
            <person name="Mondo S."/>
            <person name="Nolan M."/>
            <person name="Ohm R."/>
            <person name="Pangilinan J."/>
            <person name="Park H.-J."/>
            <person name="Ramirez L."/>
            <person name="Alfaro M."/>
            <person name="Sun H."/>
            <person name="Tritt A."/>
            <person name="Yoshinaga Y."/>
            <person name="Zwiers L.-H."/>
            <person name="Turgeon B."/>
            <person name="Goodwin S."/>
            <person name="Spatafora J."/>
            <person name="Crous P."/>
            <person name="Grigoriev I."/>
        </authorList>
    </citation>
    <scope>NUCLEOTIDE SEQUENCE</scope>
    <source>
        <strain evidence="2">CBS 130266</strain>
    </source>
</reference>
<comment type="caution">
    <text evidence="2">The sequence shown here is derived from an EMBL/GenBank/DDBJ whole genome shotgun (WGS) entry which is preliminary data.</text>
</comment>
<accession>A0A9P4NH28</accession>